<dbReference type="AlphaFoldDB" id="W4RQB8"/>
<dbReference type="eggNOG" id="COG4694">
    <property type="taxonomic scope" value="Bacteria"/>
</dbReference>
<evidence type="ECO:0000313" key="2">
    <source>
        <dbReference type="Proteomes" id="UP000018949"/>
    </source>
</evidence>
<evidence type="ECO:0000313" key="1">
    <source>
        <dbReference type="EMBL" id="GAE46635.1"/>
    </source>
</evidence>
<protein>
    <submittedName>
        <fullName evidence="1">Uncharacterized protein</fullName>
    </submittedName>
</protein>
<reference evidence="1 2" key="1">
    <citation type="submission" date="2013-12" db="EMBL/GenBank/DDBJ databases">
        <title>NBRP : Genome information of microbial organism related human and environment.</title>
        <authorList>
            <person name="Hattori M."/>
            <person name="Oshima K."/>
            <person name="Inaba H."/>
            <person name="Suda W."/>
            <person name="Sakamoto M."/>
            <person name="Iino T."/>
            <person name="Kitahara M."/>
            <person name="Oshida Y."/>
            <person name="Iida T."/>
            <person name="Kudo T."/>
            <person name="Itoh T."/>
            <person name="Ahmed I."/>
            <person name="Ohkuma M."/>
        </authorList>
    </citation>
    <scope>NUCLEOTIDE SEQUENCE [LARGE SCALE GENOMIC DNA]</scope>
    <source>
        <strain evidence="1 2">JCM 21738</strain>
    </source>
</reference>
<gene>
    <name evidence="1" type="ORF">JCM21738_3551</name>
</gene>
<organism evidence="1 2">
    <name type="scientific">Mesobacillus boroniphilus JCM 21738</name>
    <dbReference type="NCBI Taxonomy" id="1294265"/>
    <lineage>
        <taxon>Bacteria</taxon>
        <taxon>Bacillati</taxon>
        <taxon>Bacillota</taxon>
        <taxon>Bacilli</taxon>
        <taxon>Bacillales</taxon>
        <taxon>Bacillaceae</taxon>
        <taxon>Mesobacillus</taxon>
    </lineage>
</organism>
<sequence length="57" mass="6520">MENYFKFFGGIDVNEIVEGFTDEENVVCNPLLFWASDGSHHVNNDLYGDSNQEFVCL</sequence>
<dbReference type="EMBL" id="BAUW01000049">
    <property type="protein sequence ID" value="GAE46635.1"/>
    <property type="molecule type" value="Genomic_DNA"/>
</dbReference>
<accession>W4RQB8</accession>
<dbReference type="Proteomes" id="UP000018949">
    <property type="component" value="Unassembled WGS sequence"/>
</dbReference>
<comment type="caution">
    <text evidence="1">The sequence shown here is derived from an EMBL/GenBank/DDBJ whole genome shotgun (WGS) entry which is preliminary data.</text>
</comment>
<name>W4RQB8_9BACI</name>
<dbReference type="RefSeq" id="WP_232215917.1">
    <property type="nucleotide sequence ID" value="NZ_BAUW01000049.1"/>
</dbReference>
<keyword evidence="2" id="KW-1185">Reference proteome</keyword>
<proteinExistence type="predicted"/>